<dbReference type="InterPro" id="IPR053029">
    <property type="entry name" value="RNA_pol_I-specific_init_factor"/>
</dbReference>
<proteinExistence type="predicted"/>
<evidence type="ECO:0000256" key="1">
    <source>
        <dbReference type="SAM" id="Coils"/>
    </source>
</evidence>
<comment type="caution">
    <text evidence="4">The sequence shown here is derived from an EMBL/GenBank/DDBJ whole genome shotgun (WGS) entry which is preliminary data.</text>
</comment>
<keyword evidence="1" id="KW-0175">Coiled coil</keyword>
<sequence>MPTTKKKLGSIGLFMRQGDGTVRSGGPATGSTSNPRAVGLPVTPAPASIHATGHHTQLPQLQPPPEIIAARQERQQADKAADNNNNQKAADKAADNHRQADKQPDTPAPAPATATATAAARSIPVPRGRHAAATHPTATMSLPVQHYHPMQRTRTSASDTAREAQREQGGHNAWEDSTVASMFGDHESRAASERLRVPQGGHSRHYSDAPPQGPSTPRHRTQPKHDENLPFVIGENGILKVLPPSSTQKATDTAPATTNAVPGGIFDDQSVKQDDVYHEARQLYETPTKASGLRRTKLAYRDNRDARSNASSDREAPGYSPTSQSVSLSPERQPHPAGHIDRIRLQERLARDRERQRERDLEREREREREKKRQMEQERELQHKRSTLFENLTPLEFETIDFNDTKAAVVAPSTGLDADALKEALQRTPRANRQPHLQPHLQPQPLFASQNITTTTNNALKEAPPPFSRTGSRRLKSPSKLDPAATTTTSRKRRQSLDYNDAELHAMSYASLREQAFDFDPQTAAALHPPPPAATTTIPPTGGSLEDRLEHYRRQGSMDQHEFFTRVTVDEWDEAGDWFLEQFGAVVQRLKRARRAKRQLVARFEDEVAAREEAVRGKMEGIERTLEELKEEGQTMMEGKDVEVEF</sequence>
<evidence type="ECO:0000259" key="3">
    <source>
        <dbReference type="Pfam" id="PF15463"/>
    </source>
</evidence>
<feature type="region of interest" description="Disordered" evidence="2">
    <location>
        <begin position="457"/>
        <end position="498"/>
    </location>
</feature>
<feature type="compositionally biased region" description="Basic and acidic residues" evidence="2">
    <location>
        <begin position="160"/>
        <end position="169"/>
    </location>
</feature>
<accession>A0AAD4ESV9</accession>
<dbReference type="PANTHER" id="PTHR28244">
    <property type="entry name" value="RNA POLYMERASE I-SPECIFIC TRANSCRIPTION INITIATION FACTOR RRN11"/>
    <property type="match status" value="1"/>
</dbReference>
<feature type="region of interest" description="Disordered" evidence="2">
    <location>
        <begin position="244"/>
        <end position="268"/>
    </location>
</feature>
<dbReference type="AlphaFoldDB" id="A0AAD4ESV9"/>
<dbReference type="Pfam" id="PF15463">
    <property type="entry name" value="ECM11"/>
    <property type="match status" value="1"/>
</dbReference>
<feature type="compositionally biased region" description="Basic and acidic residues" evidence="2">
    <location>
        <begin position="184"/>
        <end position="196"/>
    </location>
</feature>
<dbReference type="Proteomes" id="UP001197093">
    <property type="component" value="Unassembled WGS sequence"/>
</dbReference>
<feature type="domain" description="Extracellular mutant protein 11 C-terminal" evidence="3">
    <location>
        <begin position="498"/>
        <end position="637"/>
    </location>
</feature>
<evidence type="ECO:0000313" key="5">
    <source>
        <dbReference type="Proteomes" id="UP001197093"/>
    </source>
</evidence>
<feature type="compositionally biased region" description="Basic and acidic residues" evidence="2">
    <location>
        <begin position="332"/>
        <end position="383"/>
    </location>
</feature>
<feature type="compositionally biased region" description="Polar residues" evidence="2">
    <location>
        <begin position="320"/>
        <end position="330"/>
    </location>
</feature>
<organism evidence="4 5">
    <name type="scientific">Staphylotrichum longicolle</name>
    <dbReference type="NCBI Taxonomy" id="669026"/>
    <lineage>
        <taxon>Eukaryota</taxon>
        <taxon>Fungi</taxon>
        <taxon>Dikarya</taxon>
        <taxon>Ascomycota</taxon>
        <taxon>Pezizomycotina</taxon>
        <taxon>Sordariomycetes</taxon>
        <taxon>Sordariomycetidae</taxon>
        <taxon>Sordariales</taxon>
        <taxon>Chaetomiaceae</taxon>
        <taxon>Staphylotrichum</taxon>
    </lineage>
</organism>
<keyword evidence="5" id="KW-1185">Reference proteome</keyword>
<feature type="compositionally biased region" description="Basic and acidic residues" evidence="2">
    <location>
        <begin position="71"/>
        <end position="81"/>
    </location>
</feature>
<feature type="coiled-coil region" evidence="1">
    <location>
        <begin position="587"/>
        <end position="632"/>
    </location>
</feature>
<gene>
    <name evidence="4" type="ORF">NEMBOFW57_006477</name>
</gene>
<protein>
    <recommendedName>
        <fullName evidence="3">Extracellular mutant protein 11 C-terminal domain-containing protein</fullName>
    </recommendedName>
</protein>
<feature type="compositionally biased region" description="Polar residues" evidence="2">
    <location>
        <begin position="244"/>
        <end position="260"/>
    </location>
</feature>
<dbReference type="InterPro" id="IPR029178">
    <property type="entry name" value="Ecm11_C"/>
</dbReference>
<dbReference type="EMBL" id="JAHCVI010000003">
    <property type="protein sequence ID" value="KAG7286977.1"/>
    <property type="molecule type" value="Genomic_DNA"/>
</dbReference>
<dbReference type="GO" id="GO:0017025">
    <property type="term" value="F:TBP-class protein binding"/>
    <property type="evidence" value="ECO:0007669"/>
    <property type="project" value="TreeGrafter"/>
</dbReference>
<feature type="region of interest" description="Disordered" evidence="2">
    <location>
        <begin position="287"/>
        <end position="385"/>
    </location>
</feature>
<name>A0AAD4ESV9_9PEZI</name>
<feature type="compositionally biased region" description="Basic and acidic residues" evidence="2">
    <location>
        <begin position="89"/>
        <end position="104"/>
    </location>
</feature>
<dbReference type="PANTHER" id="PTHR28244:SF3">
    <property type="entry name" value="EXTRACELLULAR MUTANT PROTEIN 11 C-TERMINAL DOMAIN-CONTAINING PROTEIN"/>
    <property type="match status" value="1"/>
</dbReference>
<reference evidence="4" key="1">
    <citation type="submission" date="2023-02" db="EMBL/GenBank/DDBJ databases">
        <authorList>
            <person name="Palmer J.M."/>
        </authorList>
    </citation>
    <scope>NUCLEOTIDE SEQUENCE</scope>
    <source>
        <strain evidence="4">FW57</strain>
    </source>
</reference>
<evidence type="ECO:0000313" key="4">
    <source>
        <dbReference type="EMBL" id="KAG7286977.1"/>
    </source>
</evidence>
<dbReference type="GO" id="GO:0001164">
    <property type="term" value="F:RNA polymerase I core promoter sequence-specific DNA binding"/>
    <property type="evidence" value="ECO:0007669"/>
    <property type="project" value="TreeGrafter"/>
</dbReference>
<dbReference type="GO" id="GO:0042790">
    <property type="term" value="P:nucleolar large rRNA transcription by RNA polymerase I"/>
    <property type="evidence" value="ECO:0007669"/>
    <property type="project" value="TreeGrafter"/>
</dbReference>
<feature type="compositionally biased region" description="Basic and acidic residues" evidence="2">
    <location>
        <begin position="299"/>
        <end position="316"/>
    </location>
</feature>
<feature type="region of interest" description="Disordered" evidence="2">
    <location>
        <begin position="1"/>
        <end position="228"/>
    </location>
</feature>
<feature type="compositionally biased region" description="Low complexity" evidence="2">
    <location>
        <begin position="111"/>
        <end position="120"/>
    </location>
</feature>
<dbReference type="GO" id="GO:0070860">
    <property type="term" value="C:RNA polymerase I core factor complex"/>
    <property type="evidence" value="ECO:0007669"/>
    <property type="project" value="TreeGrafter"/>
</dbReference>
<evidence type="ECO:0000256" key="2">
    <source>
        <dbReference type="SAM" id="MobiDB-lite"/>
    </source>
</evidence>